<gene>
    <name evidence="1" type="ORF">GMO_15760</name>
</gene>
<dbReference type="AlphaFoldDB" id="G6XJB0"/>
<reference evidence="1 2" key="1">
    <citation type="submission" date="2011-10" db="EMBL/GenBank/DDBJ databases">
        <title>Genome sequence of Gluconobacter morbifer G707, isolated from Drosophila gut.</title>
        <authorList>
            <person name="Lee W.-J."/>
            <person name="Kim E.-K."/>
        </authorList>
    </citation>
    <scope>NUCLEOTIDE SEQUENCE [LARGE SCALE GENOMIC DNA]</scope>
    <source>
        <strain evidence="1 2">G707</strain>
    </source>
</reference>
<sequence length="38" mass="4525">MQFLKISVFETDRRRMWRLFDNPPAKGALHQVEIISGH</sequence>
<organism evidence="1 2">
    <name type="scientific">Gluconobacter morbifer G707</name>
    <dbReference type="NCBI Taxonomy" id="1088869"/>
    <lineage>
        <taxon>Bacteria</taxon>
        <taxon>Pseudomonadati</taxon>
        <taxon>Pseudomonadota</taxon>
        <taxon>Alphaproteobacteria</taxon>
        <taxon>Acetobacterales</taxon>
        <taxon>Acetobacteraceae</taxon>
        <taxon>Gluconobacter</taxon>
    </lineage>
</organism>
<proteinExistence type="predicted"/>
<evidence type="ECO:0000313" key="1">
    <source>
        <dbReference type="EMBL" id="EHH68226.1"/>
    </source>
</evidence>
<dbReference type="Proteomes" id="UP000004949">
    <property type="component" value="Unassembled WGS sequence"/>
</dbReference>
<dbReference type="EMBL" id="AGQV01000004">
    <property type="protein sequence ID" value="EHH68226.1"/>
    <property type="molecule type" value="Genomic_DNA"/>
</dbReference>
<protein>
    <submittedName>
        <fullName evidence="1">Uncharacterized protein</fullName>
    </submittedName>
</protein>
<name>G6XJB0_9PROT</name>
<keyword evidence="2" id="KW-1185">Reference proteome</keyword>
<evidence type="ECO:0000313" key="2">
    <source>
        <dbReference type="Proteomes" id="UP000004949"/>
    </source>
</evidence>
<accession>G6XJB0</accession>
<comment type="caution">
    <text evidence="1">The sequence shown here is derived from an EMBL/GenBank/DDBJ whole genome shotgun (WGS) entry which is preliminary data.</text>
</comment>